<feature type="chain" id="PRO_5003213179" evidence="1">
    <location>
        <begin position="21"/>
        <end position="459"/>
    </location>
</feature>
<dbReference type="KEGG" id="shp:Sput200_4084"/>
<gene>
    <name evidence="2" type="ordered locus">Sput200_4084</name>
</gene>
<dbReference type="EMBL" id="CP002457">
    <property type="protein sequence ID" value="ADV56439.1"/>
    <property type="molecule type" value="Genomic_DNA"/>
</dbReference>
<dbReference type="PIRSF" id="PIRSF029766">
    <property type="entry name" value="UCP029766"/>
    <property type="match status" value="1"/>
</dbReference>
<accession>E6XIM5</accession>
<dbReference type="Proteomes" id="UP000008209">
    <property type="component" value="Chromosome"/>
</dbReference>
<dbReference type="HOGENOM" id="CLU_045639_0_0_6"/>
<dbReference type="PATRIC" id="fig|399804.5.peg.4192"/>
<keyword evidence="1" id="KW-0732">Signal</keyword>
<protein>
    <submittedName>
        <fullName evidence="2">Uncharacterized protein</fullName>
    </submittedName>
</protein>
<evidence type="ECO:0000256" key="1">
    <source>
        <dbReference type="SAM" id="SignalP"/>
    </source>
</evidence>
<evidence type="ECO:0000313" key="3">
    <source>
        <dbReference type="Proteomes" id="UP000008209"/>
    </source>
</evidence>
<organism evidence="2 3">
    <name type="scientific">Shewanella putrefaciens (strain 200)</name>
    <dbReference type="NCBI Taxonomy" id="399804"/>
    <lineage>
        <taxon>Bacteria</taxon>
        <taxon>Pseudomonadati</taxon>
        <taxon>Pseudomonadota</taxon>
        <taxon>Gammaproteobacteria</taxon>
        <taxon>Alteromonadales</taxon>
        <taxon>Shewanellaceae</taxon>
        <taxon>Shewanella</taxon>
    </lineage>
</organism>
<proteinExistence type="predicted"/>
<reference evidence="2 3" key="1">
    <citation type="submission" date="2011-01" db="EMBL/GenBank/DDBJ databases">
        <title>Complete sequence of Shewanella putrefaciens 200.</title>
        <authorList>
            <consortium name="US DOE Joint Genome Institute"/>
            <person name="Lucas S."/>
            <person name="Copeland A."/>
            <person name="Lapidus A."/>
            <person name="Cheng J.-F."/>
            <person name="Bruce D."/>
            <person name="Goodwin L."/>
            <person name="Pitluck S."/>
            <person name="Munk A.C."/>
            <person name="Detter J.C."/>
            <person name="Han C."/>
            <person name="Tapia R."/>
            <person name="Land M."/>
            <person name="Hauser L."/>
            <person name="Chang Y.-J."/>
            <person name="Jeffries C."/>
            <person name="Kyrpides N."/>
            <person name="Ivanova N."/>
            <person name="Mikhailova N."/>
            <person name="Kolker E."/>
            <person name="Lawrence C."/>
            <person name="McCue L.A."/>
            <person name="DiChristina T."/>
            <person name="Nealson K."/>
            <person name="Fredrickson J.K."/>
            <person name="Woyke T."/>
        </authorList>
    </citation>
    <scope>NUCLEOTIDE SEQUENCE [LARGE SCALE GENOMIC DNA]</scope>
    <source>
        <strain evidence="2 3">200</strain>
    </source>
</reference>
<sequence precursor="true">MFKKILWLILLLNVSVSAMAYCTKTPAYEGEWPADWPPFDTTTGISRFWNQANNDSGRLNLVGKFNLASDLVAPAGSVFANTGPMEMVQYGRMYTPFDPEQVLYVCSPDEEGQLYEGYVVNRDPSLGYLVTEPNVPESTYVSVVQKVGWRAKNISTGRYFTHKWQLRPFTGLDRDIYGRILVKAKNFSAIEVEFIKLPNPVMTDHGSYDAPSVNSFGHYWRPFAYIFFISHNTGPSATPTNRVPRCDEGVDYATCPASAGLYPYIPGSISNLNMPNVTSYGGCQLQSVTPSVVFDPISTSELNRHLGRTGKIQLSYYCDNNITFGTHNYATAIGFKVTDASKNIARNLGFKTTGNAVTKLFSTNYGDSGVAQGVAIDISPSRAFLPMNWLTNDSLSQGGNLDGWYIPEAVRINSHTEPFGIYTAEYMVYLSKFTPPLHPEVAVTPGTVYTTAEVLLIMQ</sequence>
<dbReference type="InterPro" id="IPR011228">
    <property type="entry name" value="UCP029766"/>
</dbReference>
<dbReference type="AlphaFoldDB" id="E6XIM5"/>
<feature type="signal peptide" evidence="1">
    <location>
        <begin position="1"/>
        <end position="20"/>
    </location>
</feature>
<evidence type="ECO:0000313" key="2">
    <source>
        <dbReference type="EMBL" id="ADV56439.1"/>
    </source>
</evidence>
<dbReference type="OrthoDB" id="8875995at2"/>
<name>E6XIM5_SHEP2</name>